<proteinExistence type="predicted"/>
<reference evidence="2" key="1">
    <citation type="submission" date="2020-03" db="EMBL/GenBank/DDBJ databases">
        <title>A transcriptome and proteome of the tick Rhipicephalus microplus shaped by the genetic composition of its hosts and developmental stage.</title>
        <authorList>
            <person name="Garcia G.R."/>
            <person name="Ribeiro J.M.C."/>
            <person name="Maruyama S.R."/>
            <person name="Gardinasse L.G."/>
            <person name="Nelson K."/>
            <person name="Ferreira B.R."/>
            <person name="Andrade T.G."/>
            <person name="Santos I.K.F.M."/>
        </authorList>
    </citation>
    <scope>NUCLEOTIDE SEQUENCE</scope>
    <source>
        <strain evidence="2">NSGR</strain>
        <tissue evidence="2">Salivary glands</tissue>
    </source>
</reference>
<sequence>MKNIVFYLILKSIIVQMLECTQASVSKINKETPRRNWYIAVPVSHHSVECKYHNETIQAHSVKYFSDPCQSIWCTPNTTEVLIKGCPPPSNTPSSVDNRSWPNCCPQWRPNSNETALLPTY</sequence>
<protein>
    <submittedName>
        <fullName evidence="2">Putative kDa family member</fullName>
    </submittedName>
</protein>
<evidence type="ECO:0000256" key="1">
    <source>
        <dbReference type="SAM" id="SignalP"/>
    </source>
</evidence>
<organism evidence="2">
    <name type="scientific">Rhipicephalus microplus</name>
    <name type="common">Cattle tick</name>
    <name type="synonym">Boophilus microplus</name>
    <dbReference type="NCBI Taxonomy" id="6941"/>
    <lineage>
        <taxon>Eukaryota</taxon>
        <taxon>Metazoa</taxon>
        <taxon>Ecdysozoa</taxon>
        <taxon>Arthropoda</taxon>
        <taxon>Chelicerata</taxon>
        <taxon>Arachnida</taxon>
        <taxon>Acari</taxon>
        <taxon>Parasitiformes</taxon>
        <taxon>Ixodida</taxon>
        <taxon>Ixodoidea</taxon>
        <taxon>Ixodidae</taxon>
        <taxon>Rhipicephalinae</taxon>
        <taxon>Rhipicephalus</taxon>
        <taxon>Boophilus</taxon>
    </lineage>
</organism>
<evidence type="ECO:0000313" key="2">
    <source>
        <dbReference type="EMBL" id="NIE46151.1"/>
    </source>
</evidence>
<dbReference type="AlphaFoldDB" id="A0A6G5A575"/>
<feature type="chain" id="PRO_5026071532" evidence="1">
    <location>
        <begin position="24"/>
        <end position="121"/>
    </location>
</feature>
<feature type="signal peptide" evidence="1">
    <location>
        <begin position="1"/>
        <end position="23"/>
    </location>
</feature>
<keyword evidence="1" id="KW-0732">Signal</keyword>
<dbReference type="EMBL" id="GIKN01003878">
    <property type="protein sequence ID" value="NIE46151.1"/>
    <property type="molecule type" value="Transcribed_RNA"/>
</dbReference>
<name>A0A6G5A575_RHIMP</name>
<accession>A0A6G5A575</accession>